<keyword evidence="2" id="KW-0472">Membrane</keyword>
<proteinExistence type="predicted"/>
<reference evidence="4" key="1">
    <citation type="journal article" date="2019" name="Int. J. Syst. Evol. Microbiol.">
        <title>The Global Catalogue of Microorganisms (GCM) 10K type strain sequencing project: providing services to taxonomists for standard genome sequencing and annotation.</title>
        <authorList>
            <consortium name="The Broad Institute Genomics Platform"/>
            <consortium name="The Broad Institute Genome Sequencing Center for Infectious Disease"/>
            <person name="Wu L."/>
            <person name="Ma J."/>
        </authorList>
    </citation>
    <scope>NUCLEOTIDE SEQUENCE [LARGE SCALE GENOMIC DNA]</scope>
    <source>
        <strain evidence="4">JCM 17326</strain>
    </source>
</reference>
<organism evidence="3 4">
    <name type="scientific">Nonomuraea rosea</name>
    <dbReference type="NCBI Taxonomy" id="638574"/>
    <lineage>
        <taxon>Bacteria</taxon>
        <taxon>Bacillati</taxon>
        <taxon>Actinomycetota</taxon>
        <taxon>Actinomycetes</taxon>
        <taxon>Streptosporangiales</taxon>
        <taxon>Streptosporangiaceae</taxon>
        <taxon>Nonomuraea</taxon>
    </lineage>
</organism>
<keyword evidence="4" id="KW-1185">Reference proteome</keyword>
<gene>
    <name evidence="3" type="ORF">GCM10022419_047530</name>
</gene>
<feature type="transmembrane region" description="Helical" evidence="2">
    <location>
        <begin position="95"/>
        <end position="113"/>
    </location>
</feature>
<comment type="caution">
    <text evidence="3">The sequence shown here is derived from an EMBL/GenBank/DDBJ whole genome shotgun (WGS) entry which is preliminary data.</text>
</comment>
<dbReference type="Proteomes" id="UP001500630">
    <property type="component" value="Unassembled WGS sequence"/>
</dbReference>
<evidence type="ECO:0000256" key="2">
    <source>
        <dbReference type="SAM" id="Phobius"/>
    </source>
</evidence>
<evidence type="ECO:0000313" key="3">
    <source>
        <dbReference type="EMBL" id="GAA3561373.1"/>
    </source>
</evidence>
<protein>
    <submittedName>
        <fullName evidence="3">Uncharacterized protein</fullName>
    </submittedName>
</protein>
<accession>A0ABP6X4I6</accession>
<keyword evidence="2" id="KW-0812">Transmembrane</keyword>
<name>A0ABP6X4I6_9ACTN</name>
<feature type="transmembrane region" description="Helical" evidence="2">
    <location>
        <begin position="21"/>
        <end position="43"/>
    </location>
</feature>
<feature type="region of interest" description="Disordered" evidence="1">
    <location>
        <begin position="55"/>
        <end position="77"/>
    </location>
</feature>
<evidence type="ECO:0000313" key="4">
    <source>
        <dbReference type="Proteomes" id="UP001500630"/>
    </source>
</evidence>
<dbReference type="RefSeq" id="WP_345564859.1">
    <property type="nucleotide sequence ID" value="NZ_BAABDQ010000009.1"/>
</dbReference>
<sequence>MPAARDLADLRRRPLRRSLGGVFVLLMVLLATGFTLSLGMAWIRTDAGHVQTPIPRTGGSGPEPLSFARPAAPVPRDTITASNGERWRVDVLLRLWSLLAVVLVSGSAAIVVASRHRPMRMSCSGTVRERNSMRTRLRKIDQGQGDLAMDRQRRRNRKQGKRLGRLVRP</sequence>
<evidence type="ECO:0000256" key="1">
    <source>
        <dbReference type="SAM" id="MobiDB-lite"/>
    </source>
</evidence>
<keyword evidence="2" id="KW-1133">Transmembrane helix</keyword>
<feature type="compositionally biased region" description="Basic residues" evidence="1">
    <location>
        <begin position="152"/>
        <end position="169"/>
    </location>
</feature>
<dbReference type="EMBL" id="BAABDQ010000009">
    <property type="protein sequence ID" value="GAA3561373.1"/>
    <property type="molecule type" value="Genomic_DNA"/>
</dbReference>
<feature type="region of interest" description="Disordered" evidence="1">
    <location>
        <begin position="140"/>
        <end position="169"/>
    </location>
</feature>